<reference evidence="6 7" key="1">
    <citation type="journal article" date="2019" name="Sci. Rep.">
        <title>A high-quality genome of Eragrostis curvula grass provides insights into Poaceae evolution and supports new strategies to enhance forage quality.</title>
        <authorList>
            <person name="Carballo J."/>
            <person name="Santos B.A.C.M."/>
            <person name="Zappacosta D."/>
            <person name="Garbus I."/>
            <person name="Selva J.P."/>
            <person name="Gallo C.A."/>
            <person name="Diaz A."/>
            <person name="Albertini E."/>
            <person name="Caccamo M."/>
            <person name="Echenique V."/>
        </authorList>
    </citation>
    <scope>NUCLEOTIDE SEQUENCE [LARGE SCALE GENOMIC DNA]</scope>
    <source>
        <strain evidence="7">cv. Victoria</strain>
        <tissue evidence="6">Leaf</tissue>
    </source>
</reference>
<dbReference type="GO" id="GO:0003676">
    <property type="term" value="F:nucleic acid binding"/>
    <property type="evidence" value="ECO:0007669"/>
    <property type="project" value="InterPro"/>
</dbReference>
<dbReference type="PROSITE" id="PS50830">
    <property type="entry name" value="TNASE_3"/>
    <property type="match status" value="1"/>
</dbReference>
<name>A0A5J9UDC2_9POAL</name>
<dbReference type="GO" id="GO:0016787">
    <property type="term" value="F:hydrolase activity"/>
    <property type="evidence" value="ECO:0007669"/>
    <property type="project" value="UniProtKB-KW"/>
</dbReference>
<accession>A0A5J9UDC2</accession>
<dbReference type="SUPFAM" id="SSF50199">
    <property type="entry name" value="Staphylococcal nuclease"/>
    <property type="match status" value="1"/>
</dbReference>
<dbReference type="InterPro" id="IPR035437">
    <property type="entry name" value="SNase_OB-fold_sf"/>
</dbReference>
<feature type="compositionally biased region" description="Pro residues" evidence="4">
    <location>
        <begin position="133"/>
        <end position="146"/>
    </location>
</feature>
<feature type="domain" description="TNase-like" evidence="5">
    <location>
        <begin position="165"/>
        <end position="342"/>
    </location>
</feature>
<dbReference type="PANTHER" id="PTHR12302">
    <property type="entry name" value="EBNA2 BINDING PROTEIN P100"/>
    <property type="match status" value="1"/>
</dbReference>
<keyword evidence="7" id="KW-1185">Reference proteome</keyword>
<dbReference type="GO" id="GO:0004519">
    <property type="term" value="F:endonuclease activity"/>
    <property type="evidence" value="ECO:0007669"/>
    <property type="project" value="UniProtKB-KW"/>
</dbReference>
<feature type="region of interest" description="Disordered" evidence="4">
    <location>
        <begin position="130"/>
        <end position="150"/>
    </location>
</feature>
<sequence>MGNSIYRFLCGLCAPSSQQLGLDGAHPAVAALGRDVLNFEATSQVPDGLSRHVVSSKKAQANWYNKLLVAWKKARPPPKTPEEAARFVVQTLKNHQKADVEVRASKPARVCDETGLLVFYGLPIPSGAAGAPSPAPHHAAPPPPKPQGAKFELHTLPVRLLLCSNALNVDARAVADGDTINVYVDASDPSVSGSVPREVQKAAAERAKARAVKNYQKADALQKTIVDAGYRPVPNARGEEVLGKKYRIRLRGIDAPESAMPYGKEAKEALLKLVQGKSLKVFVYDEDRYGRCVGDIYCDGVFVQEQMLKKGFAWHYTAYDQRPELAKWEKQAQAGRKGLWASSKPQKPWEWRKDKRNGTS</sequence>
<dbReference type="FunFam" id="2.40.50.90:FF:000028">
    <property type="entry name" value="staphylococcal-like nuclease CAN2"/>
    <property type="match status" value="1"/>
</dbReference>
<dbReference type="PROSITE" id="PS01284">
    <property type="entry name" value="TNASE_2"/>
    <property type="match status" value="1"/>
</dbReference>
<dbReference type="AlphaFoldDB" id="A0A5J9UDC2"/>
<feature type="compositionally biased region" description="Basic and acidic residues" evidence="4">
    <location>
        <begin position="347"/>
        <end position="360"/>
    </location>
</feature>
<evidence type="ECO:0000313" key="6">
    <source>
        <dbReference type="EMBL" id="TVU21672.1"/>
    </source>
</evidence>
<keyword evidence="2" id="KW-0255">Endonuclease</keyword>
<dbReference type="GO" id="GO:0005737">
    <property type="term" value="C:cytoplasm"/>
    <property type="evidence" value="ECO:0007669"/>
    <property type="project" value="TreeGrafter"/>
</dbReference>
<comment type="caution">
    <text evidence="6">The sequence shown here is derived from an EMBL/GenBank/DDBJ whole genome shotgun (WGS) entry which is preliminary data.</text>
</comment>
<gene>
    <name evidence="6" type="ORF">EJB05_31324</name>
</gene>
<evidence type="ECO:0000313" key="7">
    <source>
        <dbReference type="Proteomes" id="UP000324897"/>
    </source>
</evidence>
<evidence type="ECO:0000256" key="4">
    <source>
        <dbReference type="SAM" id="MobiDB-lite"/>
    </source>
</evidence>
<dbReference type="OrthoDB" id="430293at2759"/>
<evidence type="ECO:0000256" key="2">
    <source>
        <dbReference type="ARBA" id="ARBA00022759"/>
    </source>
</evidence>
<dbReference type="InterPro" id="IPR002071">
    <property type="entry name" value="Thermonucl_AS"/>
</dbReference>
<feature type="region of interest" description="Disordered" evidence="4">
    <location>
        <begin position="335"/>
        <end position="360"/>
    </location>
</feature>
<dbReference type="InterPro" id="IPR016071">
    <property type="entry name" value="Staphylococal_nuclease_OB-fold"/>
</dbReference>
<dbReference type="Proteomes" id="UP000324897">
    <property type="component" value="Unassembled WGS sequence"/>
</dbReference>
<keyword evidence="3" id="KW-0378">Hydrolase</keyword>
<evidence type="ECO:0000256" key="1">
    <source>
        <dbReference type="ARBA" id="ARBA00022722"/>
    </source>
</evidence>
<evidence type="ECO:0000259" key="5">
    <source>
        <dbReference type="PROSITE" id="PS50830"/>
    </source>
</evidence>
<dbReference type="EMBL" id="RWGY01000026">
    <property type="protein sequence ID" value="TVU21672.1"/>
    <property type="molecule type" value="Genomic_DNA"/>
</dbReference>
<organism evidence="6 7">
    <name type="scientific">Eragrostis curvula</name>
    <name type="common">weeping love grass</name>
    <dbReference type="NCBI Taxonomy" id="38414"/>
    <lineage>
        <taxon>Eukaryota</taxon>
        <taxon>Viridiplantae</taxon>
        <taxon>Streptophyta</taxon>
        <taxon>Embryophyta</taxon>
        <taxon>Tracheophyta</taxon>
        <taxon>Spermatophyta</taxon>
        <taxon>Magnoliopsida</taxon>
        <taxon>Liliopsida</taxon>
        <taxon>Poales</taxon>
        <taxon>Poaceae</taxon>
        <taxon>PACMAD clade</taxon>
        <taxon>Chloridoideae</taxon>
        <taxon>Eragrostideae</taxon>
        <taxon>Eragrostidinae</taxon>
        <taxon>Eragrostis</taxon>
    </lineage>
</organism>
<protein>
    <recommendedName>
        <fullName evidence="5">TNase-like domain-containing protein</fullName>
    </recommendedName>
</protein>
<dbReference type="Gene3D" id="2.40.50.90">
    <property type="match status" value="1"/>
</dbReference>
<dbReference type="Pfam" id="PF00565">
    <property type="entry name" value="SNase"/>
    <property type="match status" value="1"/>
</dbReference>
<evidence type="ECO:0000256" key="3">
    <source>
        <dbReference type="ARBA" id="ARBA00022801"/>
    </source>
</evidence>
<keyword evidence="1" id="KW-0540">Nuclease</keyword>
<dbReference type="PANTHER" id="PTHR12302:SF3">
    <property type="entry name" value="SERINE_THREONINE-PROTEIN KINASE 31"/>
    <property type="match status" value="1"/>
</dbReference>
<proteinExistence type="predicted"/>
<dbReference type="SMART" id="SM00318">
    <property type="entry name" value="SNc"/>
    <property type="match status" value="1"/>
</dbReference>
<dbReference type="Gramene" id="TVU21672">
    <property type="protein sequence ID" value="TVU21672"/>
    <property type="gene ID" value="EJB05_31324"/>
</dbReference>